<feature type="transmembrane region" description="Helical" evidence="1">
    <location>
        <begin position="152"/>
        <end position="171"/>
    </location>
</feature>
<dbReference type="Proteomes" id="UP000813462">
    <property type="component" value="Unassembled WGS sequence"/>
</dbReference>
<evidence type="ECO:0000256" key="1">
    <source>
        <dbReference type="SAM" id="Phobius"/>
    </source>
</evidence>
<keyword evidence="1" id="KW-0812">Transmembrane</keyword>
<dbReference type="SUPFAM" id="SSF53474">
    <property type="entry name" value="alpha/beta-Hydrolases"/>
    <property type="match status" value="1"/>
</dbReference>
<evidence type="ECO:0000313" key="2">
    <source>
        <dbReference type="EMBL" id="KAH7546971.1"/>
    </source>
</evidence>
<protein>
    <recommendedName>
        <fullName evidence="4">Serine aminopeptidase S33 domain-containing protein</fullName>
    </recommendedName>
</protein>
<gene>
    <name evidence="2" type="ORF">FEM48_Zijuj01G0257600</name>
</gene>
<dbReference type="PANTHER" id="PTHR43358">
    <property type="entry name" value="ALPHA/BETA-HYDROLASE"/>
    <property type="match status" value="1"/>
</dbReference>
<dbReference type="InterPro" id="IPR052920">
    <property type="entry name" value="DNA-binding_regulatory"/>
</dbReference>
<name>A0A978W4T7_ZIZJJ</name>
<organism evidence="2 3">
    <name type="scientific">Ziziphus jujuba var. spinosa</name>
    <dbReference type="NCBI Taxonomy" id="714518"/>
    <lineage>
        <taxon>Eukaryota</taxon>
        <taxon>Viridiplantae</taxon>
        <taxon>Streptophyta</taxon>
        <taxon>Embryophyta</taxon>
        <taxon>Tracheophyta</taxon>
        <taxon>Spermatophyta</taxon>
        <taxon>Magnoliopsida</taxon>
        <taxon>eudicotyledons</taxon>
        <taxon>Gunneridae</taxon>
        <taxon>Pentapetalae</taxon>
        <taxon>rosids</taxon>
        <taxon>fabids</taxon>
        <taxon>Rosales</taxon>
        <taxon>Rhamnaceae</taxon>
        <taxon>Paliureae</taxon>
        <taxon>Ziziphus</taxon>
    </lineage>
</organism>
<keyword evidence="1" id="KW-1133">Transmembrane helix</keyword>
<reference evidence="2" key="1">
    <citation type="journal article" date="2021" name="Front. Plant Sci.">
        <title>Chromosome-Scale Genome Assembly for Chinese Sour Jujube and Insights Into Its Genome Evolution and Domestication Signature.</title>
        <authorList>
            <person name="Shen L.-Y."/>
            <person name="Luo H."/>
            <person name="Wang X.-L."/>
            <person name="Wang X.-M."/>
            <person name="Qiu X.-J."/>
            <person name="Liu H."/>
            <person name="Zhou S.-S."/>
            <person name="Jia K.-H."/>
            <person name="Nie S."/>
            <person name="Bao Y.-T."/>
            <person name="Zhang R.-G."/>
            <person name="Yun Q.-Z."/>
            <person name="Chai Y.-H."/>
            <person name="Lu J.-Y."/>
            <person name="Li Y."/>
            <person name="Zhao S.-W."/>
            <person name="Mao J.-F."/>
            <person name="Jia S.-G."/>
            <person name="Mao Y.-M."/>
        </authorList>
    </citation>
    <scope>NUCLEOTIDE SEQUENCE</scope>
    <source>
        <strain evidence="2">AT0</strain>
        <tissue evidence="2">Leaf</tissue>
    </source>
</reference>
<dbReference type="AlphaFoldDB" id="A0A978W4T7"/>
<comment type="caution">
    <text evidence="2">The sequence shown here is derived from an EMBL/GenBank/DDBJ whole genome shotgun (WGS) entry which is preliminary data.</text>
</comment>
<dbReference type="PANTHER" id="PTHR43358:SF1">
    <property type="entry name" value="ALPHA_BETA-HYDROLASES SUPERFAMILY PROTEIN"/>
    <property type="match status" value="1"/>
</dbReference>
<dbReference type="Gene3D" id="3.40.50.1820">
    <property type="entry name" value="alpha/beta hydrolase"/>
    <property type="match status" value="1"/>
</dbReference>
<evidence type="ECO:0008006" key="4">
    <source>
        <dbReference type="Google" id="ProtNLM"/>
    </source>
</evidence>
<sequence>MYLCCVECTGQSIIQISIYGRRTSLLLAEHTKDKTWRQVWTSITRKMHSFIDFSEICISLVVPEPVGLSICQYLQLTNARGHVLRFCSGCRADANEAAVILLPSNITVFTLDFSGSGLSDGDYVSLGWHERDDLKVVVSYLRSNKQISRIGLWGRSMGAVTWYIFVIYQLTGDVALVVDLN</sequence>
<evidence type="ECO:0000313" key="3">
    <source>
        <dbReference type="Proteomes" id="UP000813462"/>
    </source>
</evidence>
<proteinExistence type="predicted"/>
<dbReference type="InterPro" id="IPR029058">
    <property type="entry name" value="AB_hydrolase_fold"/>
</dbReference>
<accession>A0A978W4T7</accession>
<dbReference type="EMBL" id="JAEACU010000001">
    <property type="protein sequence ID" value="KAH7546971.1"/>
    <property type="molecule type" value="Genomic_DNA"/>
</dbReference>
<keyword evidence="1" id="KW-0472">Membrane</keyword>